<dbReference type="PANTHER" id="PTHR31310:SF7">
    <property type="entry name" value="PA-PHOSPHATASE RELATED-FAMILY PROTEIN DDB_G0268928"/>
    <property type="match status" value="1"/>
</dbReference>
<evidence type="ECO:0000259" key="6">
    <source>
        <dbReference type="Pfam" id="PF14378"/>
    </source>
</evidence>
<evidence type="ECO:0000313" key="7">
    <source>
        <dbReference type="EMBL" id="XBJ29128.1"/>
    </source>
</evidence>
<feature type="transmembrane region" description="Helical" evidence="5">
    <location>
        <begin position="152"/>
        <end position="175"/>
    </location>
</feature>
<keyword evidence="3 5" id="KW-1133">Transmembrane helix</keyword>
<organism evidence="7">
    <name type="scientific">Campylobacter sp. CCS1377</name>
    <dbReference type="NCBI Taxonomy" id="3158229"/>
    <lineage>
        <taxon>Bacteria</taxon>
        <taxon>Pseudomonadati</taxon>
        <taxon>Campylobacterota</taxon>
        <taxon>Epsilonproteobacteria</taxon>
        <taxon>Campylobacterales</taxon>
        <taxon>Campylobacteraceae</taxon>
        <taxon>Campylobacter</taxon>
    </lineage>
</organism>
<evidence type="ECO:0000256" key="5">
    <source>
        <dbReference type="SAM" id="Phobius"/>
    </source>
</evidence>
<evidence type="ECO:0000256" key="1">
    <source>
        <dbReference type="ARBA" id="ARBA00004141"/>
    </source>
</evidence>
<dbReference type="Gene3D" id="1.20.144.10">
    <property type="entry name" value="Phosphatidic acid phosphatase type 2/haloperoxidase"/>
    <property type="match status" value="1"/>
</dbReference>
<dbReference type="EMBL" id="CP155620">
    <property type="protein sequence ID" value="XBJ29128.1"/>
    <property type="molecule type" value="Genomic_DNA"/>
</dbReference>
<sequence>MSILKTKIQLFEFLWFCFFGIMFIRLISNAFFSIYTLVIMGYLVISFALFFLKNYRLKFGIYVLFMNSIFTLLREISPLINMDKKDSYLALIDAFILGDIKNLSLFLENFSNIYLTELLSIAYLLFMVQLAFYFVFYLCADEKISKAFYNGILSFYAIGFLGYIFVPAIGPYFYYASEFKNSLSGFFFRDFLDKAYPIFSNFSDVFPSLHCGISLFILLFLQYFNKKHFYFWLIPCILLWFSTIYLRYHYLIDCVVGFVLAYFFYQLAKRTFNANFKIQR</sequence>
<dbReference type="SUPFAM" id="SSF48317">
    <property type="entry name" value="Acid phosphatase/Vanadium-dependent haloperoxidase"/>
    <property type="match status" value="1"/>
</dbReference>
<feature type="transmembrane region" description="Helical" evidence="5">
    <location>
        <begin position="195"/>
        <end position="221"/>
    </location>
</feature>
<feature type="transmembrane region" description="Helical" evidence="5">
    <location>
        <begin position="12"/>
        <end position="28"/>
    </location>
</feature>
<keyword evidence="2 5" id="KW-0812">Transmembrane</keyword>
<feature type="transmembrane region" description="Helical" evidence="5">
    <location>
        <begin position="250"/>
        <end position="268"/>
    </location>
</feature>
<dbReference type="InterPro" id="IPR026841">
    <property type="entry name" value="Aur1/Ipt1"/>
</dbReference>
<evidence type="ECO:0000256" key="4">
    <source>
        <dbReference type="ARBA" id="ARBA00023136"/>
    </source>
</evidence>
<feature type="transmembrane region" description="Helical" evidence="5">
    <location>
        <begin position="121"/>
        <end position="140"/>
    </location>
</feature>
<dbReference type="Pfam" id="PF14378">
    <property type="entry name" value="PAP2_3"/>
    <property type="match status" value="1"/>
</dbReference>
<reference evidence="7" key="1">
    <citation type="submission" date="2024-05" db="EMBL/GenBank/DDBJ databases">
        <title>Campylobacter coli isolated from environmental waters in Slovenia.</title>
        <authorList>
            <person name="Zautner A.E."/>
            <person name="Bunk B."/>
            <person name="Riedel T."/>
            <person name="Sproeer C."/>
        </authorList>
    </citation>
    <scope>NUCLEOTIDE SEQUENCE</scope>
    <source>
        <strain evidence="7">CCS1377</strain>
    </source>
</reference>
<feature type="transmembrane region" description="Helical" evidence="5">
    <location>
        <begin position="59"/>
        <end position="80"/>
    </location>
</feature>
<keyword evidence="4 5" id="KW-0472">Membrane</keyword>
<dbReference type="InterPro" id="IPR036938">
    <property type="entry name" value="PAP2/HPO_sf"/>
</dbReference>
<evidence type="ECO:0000256" key="3">
    <source>
        <dbReference type="ARBA" id="ARBA00022989"/>
    </source>
</evidence>
<dbReference type="RefSeq" id="WP_348518521.1">
    <property type="nucleotide sequence ID" value="NZ_CP155620.1"/>
</dbReference>
<accession>A0AAU7E7D5</accession>
<evidence type="ECO:0000256" key="2">
    <source>
        <dbReference type="ARBA" id="ARBA00022692"/>
    </source>
</evidence>
<comment type="subcellular location">
    <subcellularLocation>
        <location evidence="1">Membrane</location>
        <topology evidence="1">Multi-pass membrane protein</topology>
    </subcellularLocation>
</comment>
<dbReference type="InterPro" id="IPR052185">
    <property type="entry name" value="IPC_Synthase-Related"/>
</dbReference>
<feature type="transmembrane region" description="Helical" evidence="5">
    <location>
        <begin position="228"/>
        <end position="244"/>
    </location>
</feature>
<dbReference type="PANTHER" id="PTHR31310">
    <property type="match status" value="1"/>
</dbReference>
<gene>
    <name evidence="7" type="ORF">AAH949_08620</name>
</gene>
<dbReference type="AlphaFoldDB" id="A0AAU7E7D5"/>
<feature type="transmembrane region" description="Helical" evidence="5">
    <location>
        <begin position="34"/>
        <end position="52"/>
    </location>
</feature>
<proteinExistence type="predicted"/>
<dbReference type="GO" id="GO:0016020">
    <property type="term" value="C:membrane"/>
    <property type="evidence" value="ECO:0007669"/>
    <property type="project" value="UniProtKB-SubCell"/>
</dbReference>
<feature type="domain" description="Inositolphosphotransferase Aur1/Ipt1" evidence="6">
    <location>
        <begin position="112"/>
        <end position="264"/>
    </location>
</feature>
<name>A0AAU7E7D5_9BACT</name>
<protein>
    <submittedName>
        <fullName evidence="7">Phosphatase PAP2 family protein</fullName>
    </submittedName>
</protein>